<evidence type="ECO:0000256" key="1">
    <source>
        <dbReference type="ARBA" id="ARBA00006484"/>
    </source>
</evidence>
<proteinExistence type="inferred from homology"/>
<reference evidence="3 4" key="1">
    <citation type="submission" date="2020-10" db="EMBL/GenBank/DDBJ databases">
        <title>The Coptis chinensis genome and diversification of protoberbering-type alkaloids.</title>
        <authorList>
            <person name="Wang B."/>
            <person name="Shu S."/>
            <person name="Song C."/>
            <person name="Liu Y."/>
        </authorList>
    </citation>
    <scope>NUCLEOTIDE SEQUENCE [LARGE SCALE GENOMIC DNA]</scope>
    <source>
        <strain evidence="3">HL-2020</strain>
        <tissue evidence="3">Leaf</tissue>
    </source>
</reference>
<dbReference type="Proteomes" id="UP000631114">
    <property type="component" value="Unassembled WGS sequence"/>
</dbReference>
<dbReference type="PANTHER" id="PTHR24320">
    <property type="entry name" value="RETINOL DEHYDROGENASE"/>
    <property type="match status" value="1"/>
</dbReference>
<dbReference type="InterPro" id="IPR036291">
    <property type="entry name" value="NAD(P)-bd_dom_sf"/>
</dbReference>
<organism evidence="3 4">
    <name type="scientific">Coptis chinensis</name>
    <dbReference type="NCBI Taxonomy" id="261450"/>
    <lineage>
        <taxon>Eukaryota</taxon>
        <taxon>Viridiplantae</taxon>
        <taxon>Streptophyta</taxon>
        <taxon>Embryophyta</taxon>
        <taxon>Tracheophyta</taxon>
        <taxon>Spermatophyta</taxon>
        <taxon>Magnoliopsida</taxon>
        <taxon>Ranunculales</taxon>
        <taxon>Ranunculaceae</taxon>
        <taxon>Coptidoideae</taxon>
        <taxon>Coptis</taxon>
    </lineage>
</organism>
<evidence type="ECO:0000313" key="4">
    <source>
        <dbReference type="Proteomes" id="UP000631114"/>
    </source>
</evidence>
<dbReference type="AlphaFoldDB" id="A0A835H560"/>
<evidence type="ECO:0000313" key="3">
    <source>
        <dbReference type="EMBL" id="KAF9592821.1"/>
    </source>
</evidence>
<dbReference type="EMBL" id="JADFTS010000008">
    <property type="protein sequence ID" value="KAF9592821.1"/>
    <property type="molecule type" value="Genomic_DNA"/>
</dbReference>
<comment type="similarity">
    <text evidence="1">Belongs to the short-chain dehydrogenases/reductases (SDR) family.</text>
</comment>
<gene>
    <name evidence="3" type="ORF">IFM89_017440</name>
</gene>
<name>A0A835H560_9MAGN</name>
<comment type="caution">
    <text evidence="3">The sequence shown here is derived from an EMBL/GenBank/DDBJ whole genome shotgun (WGS) entry which is preliminary data.</text>
</comment>
<dbReference type="GO" id="GO:0016491">
    <property type="term" value="F:oxidoreductase activity"/>
    <property type="evidence" value="ECO:0007669"/>
    <property type="project" value="UniProtKB-KW"/>
</dbReference>
<sequence>MVELKQKDLDAHVKAFQVDLLSFESMLKFKSSLQQWLLDSDMHPSIQLLINNAGMLATSQRFTSEGYDDLLLPLLKESFVPARVVNVTSVTHRHAYPCGHVYESSKLFLVLFSYELHRQLRSVESSTQLSVVYSPEDGAISIIDAALAPPSLQQAEFPSLSALSLKSQESTSLADEEGQLVLLHFLMTLNLLKHCGIDPASCSSQLYPRLINCNTRSVLLEGNSCVYLITMKNH</sequence>
<dbReference type="PRINTS" id="PR00080">
    <property type="entry name" value="SDRFAMILY"/>
</dbReference>
<evidence type="ECO:0000256" key="2">
    <source>
        <dbReference type="ARBA" id="ARBA00023002"/>
    </source>
</evidence>
<protein>
    <submittedName>
        <fullName evidence="3">Uncharacterized protein</fullName>
    </submittedName>
</protein>
<dbReference type="InterPro" id="IPR002347">
    <property type="entry name" value="SDR_fam"/>
</dbReference>
<dbReference type="SUPFAM" id="SSF51735">
    <property type="entry name" value="NAD(P)-binding Rossmann-fold domains"/>
    <property type="match status" value="1"/>
</dbReference>
<dbReference type="Gene3D" id="3.40.50.720">
    <property type="entry name" value="NAD(P)-binding Rossmann-like Domain"/>
    <property type="match status" value="1"/>
</dbReference>
<dbReference type="PANTHER" id="PTHR24320:SF227">
    <property type="entry name" value="RETINOL DEHYDROGENASE 11"/>
    <property type="match status" value="1"/>
</dbReference>
<accession>A0A835H560</accession>
<dbReference type="OrthoDB" id="542013at2759"/>
<keyword evidence="2" id="KW-0560">Oxidoreductase</keyword>
<keyword evidence="4" id="KW-1185">Reference proteome</keyword>